<keyword evidence="2" id="KW-1185">Reference proteome</keyword>
<reference evidence="1" key="1">
    <citation type="submission" date="2014-01" db="EMBL/GenBank/DDBJ databases">
        <title>The genome of the white-rot fungus Pycnoporus cinnabarinus: a basidiomycete model with a versatile arsenal for lignocellulosic biomass breakdown.</title>
        <authorList>
            <person name="Levasseur A."/>
            <person name="Lomascolo A."/>
            <person name="Ruiz-Duenas F.J."/>
            <person name="Uzan E."/>
            <person name="Piumi F."/>
            <person name="Kues U."/>
            <person name="Ram A.F.J."/>
            <person name="Murat C."/>
            <person name="Haon M."/>
            <person name="Benoit I."/>
            <person name="Arfi Y."/>
            <person name="Chevret D."/>
            <person name="Drula E."/>
            <person name="Kwon M.J."/>
            <person name="Gouret P."/>
            <person name="Lesage-Meessen L."/>
            <person name="Lombard V."/>
            <person name="Mariette J."/>
            <person name="Noirot C."/>
            <person name="Park J."/>
            <person name="Patyshakuliyeva A."/>
            <person name="Wieneger R.A.B."/>
            <person name="Wosten H.A.B."/>
            <person name="Martin F."/>
            <person name="Coutinho P.M."/>
            <person name="de Vries R."/>
            <person name="Martinez A.T."/>
            <person name="Klopp C."/>
            <person name="Pontarotti P."/>
            <person name="Henrissat B."/>
            <person name="Record E."/>
        </authorList>
    </citation>
    <scope>NUCLEOTIDE SEQUENCE [LARGE SCALE GENOMIC DNA]</scope>
    <source>
        <strain evidence="1">BRFM137</strain>
    </source>
</reference>
<dbReference type="InterPro" id="IPR011333">
    <property type="entry name" value="SKP1/BTB/POZ_sf"/>
</dbReference>
<accession>A0A060SJK1</accession>
<protein>
    <recommendedName>
        <fullName evidence="3">BTB domain-containing protein</fullName>
    </recommendedName>
</protein>
<evidence type="ECO:0008006" key="3">
    <source>
        <dbReference type="Google" id="ProtNLM"/>
    </source>
</evidence>
<proteinExistence type="predicted"/>
<dbReference type="EMBL" id="CCBP010000160">
    <property type="protein sequence ID" value="CDO74331.1"/>
    <property type="molecule type" value="Genomic_DNA"/>
</dbReference>
<dbReference type="AlphaFoldDB" id="A0A060SJK1"/>
<dbReference type="Gene3D" id="3.30.710.10">
    <property type="entry name" value="Potassium Channel Kv1.1, Chain A"/>
    <property type="match status" value="1"/>
</dbReference>
<dbReference type="STRING" id="5643.A0A060SJK1"/>
<dbReference type="OMA" id="LEYRTEC"/>
<comment type="caution">
    <text evidence="1">The sequence shown here is derived from an EMBL/GenBank/DDBJ whole genome shotgun (WGS) entry which is preliminary data.</text>
</comment>
<dbReference type="HOGENOM" id="CLU_052397_0_0_1"/>
<dbReference type="Proteomes" id="UP000029665">
    <property type="component" value="Unassembled WGS sequence"/>
</dbReference>
<sequence length="304" mass="32861">MTAYDVGSSVIVRAADPFYSKDANVIVRSVDDVEFRVHKHLLKLAAPTLAALINLTACHTTSRANRTRRLVALPHTGNALDMFLRFVYPVPEPCLALEDIAALLEIAVQYGAAGVTARMRPHLLLPAHLETNPFAVYALASYAGLNKVARIAARRTLAKESPGRLAGMRLLQVAAHVRLLQYRQNCMKAAQEVAHAEGTGAVPSWIQMRSRRFCFLSQGGTCTGKRRTLAWTKALHGCASVSESWVDYMAGVRAALHKTLNPSVARDTALVGLEVDDADGGYRDGADGPAQEAILLAVGQLRLA</sequence>
<evidence type="ECO:0000313" key="1">
    <source>
        <dbReference type="EMBL" id="CDO74331.1"/>
    </source>
</evidence>
<dbReference type="OrthoDB" id="6359816at2759"/>
<evidence type="ECO:0000313" key="2">
    <source>
        <dbReference type="Proteomes" id="UP000029665"/>
    </source>
</evidence>
<name>A0A060SJK1_PYCCI</name>
<organism evidence="1 2">
    <name type="scientific">Pycnoporus cinnabarinus</name>
    <name type="common">Cinnabar-red polypore</name>
    <name type="synonym">Trametes cinnabarina</name>
    <dbReference type="NCBI Taxonomy" id="5643"/>
    <lineage>
        <taxon>Eukaryota</taxon>
        <taxon>Fungi</taxon>
        <taxon>Dikarya</taxon>
        <taxon>Basidiomycota</taxon>
        <taxon>Agaricomycotina</taxon>
        <taxon>Agaricomycetes</taxon>
        <taxon>Polyporales</taxon>
        <taxon>Polyporaceae</taxon>
        <taxon>Trametes</taxon>
    </lineage>
</organism>
<gene>
    <name evidence="1" type="ORF">BN946_scf184850.g3</name>
</gene>